<sequence>QPKEDKFVVQFVEVSADATDPQAPFKAGGQQGEVVIPVKADYIHHYSAENSTSPPSSPQSSSTVDSPIILPEVVVEDHKVVYDVEPLLTFVRDILNGPCLPLKTIHGVRYAPLQRFHMAFYHLFDGVRPTVIHETNLINMTMVIREMETVIQRSAKFLMSCEEFCGLPTSDKLHHSAS</sequence>
<protein>
    <submittedName>
        <fullName evidence="2">MRG domain-containing protein</fullName>
    </submittedName>
</protein>
<organism evidence="1 2">
    <name type="scientific">Steinernema glaseri</name>
    <dbReference type="NCBI Taxonomy" id="37863"/>
    <lineage>
        <taxon>Eukaryota</taxon>
        <taxon>Metazoa</taxon>
        <taxon>Ecdysozoa</taxon>
        <taxon>Nematoda</taxon>
        <taxon>Chromadorea</taxon>
        <taxon>Rhabditida</taxon>
        <taxon>Tylenchina</taxon>
        <taxon>Panagrolaimomorpha</taxon>
        <taxon>Strongyloidoidea</taxon>
        <taxon>Steinernematidae</taxon>
        <taxon>Steinernema</taxon>
    </lineage>
</organism>
<keyword evidence="1" id="KW-1185">Reference proteome</keyword>
<proteinExistence type="predicted"/>
<accession>A0A1I8AE44</accession>
<dbReference type="AlphaFoldDB" id="A0A1I8AE44"/>
<name>A0A1I8AE44_9BILA</name>
<dbReference type="Gene3D" id="2.60.40.10">
    <property type="entry name" value="Immunoglobulins"/>
    <property type="match status" value="1"/>
</dbReference>
<dbReference type="InterPro" id="IPR013783">
    <property type="entry name" value="Ig-like_fold"/>
</dbReference>
<evidence type="ECO:0000313" key="1">
    <source>
        <dbReference type="Proteomes" id="UP000095287"/>
    </source>
</evidence>
<reference evidence="2" key="1">
    <citation type="submission" date="2016-11" db="UniProtKB">
        <authorList>
            <consortium name="WormBaseParasite"/>
        </authorList>
    </citation>
    <scope>IDENTIFICATION</scope>
</reference>
<dbReference type="WBParaSite" id="L893_g4517.t1">
    <property type="protein sequence ID" value="L893_g4517.t1"/>
    <property type="gene ID" value="L893_g4517"/>
</dbReference>
<evidence type="ECO:0000313" key="2">
    <source>
        <dbReference type="WBParaSite" id="L893_g4517.t1"/>
    </source>
</evidence>
<dbReference type="Proteomes" id="UP000095287">
    <property type="component" value="Unplaced"/>
</dbReference>